<comment type="caution">
    <text evidence="2">The sequence shown here is derived from an EMBL/GenBank/DDBJ whole genome shotgun (WGS) entry which is preliminary data.</text>
</comment>
<accession>A0A8S9JTR7</accession>
<evidence type="ECO:0000313" key="2">
    <source>
        <dbReference type="EMBL" id="KAF2585555.1"/>
    </source>
</evidence>
<name>A0A8S9JTR7_BRACR</name>
<reference evidence="2" key="1">
    <citation type="submission" date="2019-12" db="EMBL/GenBank/DDBJ databases">
        <title>Genome sequencing and annotation of Brassica cretica.</title>
        <authorList>
            <person name="Studholme D.J."/>
            <person name="Sarris P.F."/>
        </authorList>
    </citation>
    <scope>NUCLEOTIDE SEQUENCE</scope>
    <source>
        <strain evidence="2">PFS-102/07</strain>
        <tissue evidence="2">Leaf</tissue>
    </source>
</reference>
<sequence length="256" mass="28039">MNFRRYYDADTRDQSSSEKLCTDGERSSDNSDGCKAVRRNSVGIVQSQTAIQRSYIFVGNGHMVRRKFVGKFRRNSDDFTVNRNVVENSSEYTDELPTTTTVTFFIGMSSKSRGKFPTTSIFWISSEIGRKMTNDNNTPIDTTNVTTTPLNVAATDGTVTTAGTNTTSTAAATTTTTLPVGNAADETTFRSLFGAGLYQTGSVSGTASVGINSETTTSLKKLIFFLQIRRSPVEKPVFFSEEGAAKAEKLRRNKKK</sequence>
<dbReference type="AlphaFoldDB" id="A0A8S9JTR7"/>
<organism evidence="2">
    <name type="scientific">Brassica cretica</name>
    <name type="common">Mustard</name>
    <dbReference type="NCBI Taxonomy" id="69181"/>
    <lineage>
        <taxon>Eukaryota</taxon>
        <taxon>Viridiplantae</taxon>
        <taxon>Streptophyta</taxon>
        <taxon>Embryophyta</taxon>
        <taxon>Tracheophyta</taxon>
        <taxon>Spermatophyta</taxon>
        <taxon>Magnoliopsida</taxon>
        <taxon>eudicotyledons</taxon>
        <taxon>Gunneridae</taxon>
        <taxon>Pentapetalae</taxon>
        <taxon>rosids</taxon>
        <taxon>malvids</taxon>
        <taxon>Brassicales</taxon>
        <taxon>Brassicaceae</taxon>
        <taxon>Brassiceae</taxon>
        <taxon>Brassica</taxon>
    </lineage>
</organism>
<feature type="compositionally biased region" description="Basic and acidic residues" evidence="1">
    <location>
        <begin position="1"/>
        <end position="29"/>
    </location>
</feature>
<protein>
    <submittedName>
        <fullName evidence="2">Uncharacterized protein</fullName>
    </submittedName>
</protein>
<proteinExistence type="predicted"/>
<feature type="region of interest" description="Disordered" evidence="1">
    <location>
        <begin position="1"/>
        <end position="34"/>
    </location>
</feature>
<dbReference type="EMBL" id="QGKY02000246">
    <property type="protein sequence ID" value="KAF2585555.1"/>
    <property type="molecule type" value="Genomic_DNA"/>
</dbReference>
<gene>
    <name evidence="2" type="ORF">F2Q70_00035560</name>
</gene>
<evidence type="ECO:0000256" key="1">
    <source>
        <dbReference type="SAM" id="MobiDB-lite"/>
    </source>
</evidence>